<evidence type="ECO:0008006" key="2">
    <source>
        <dbReference type="Google" id="ProtNLM"/>
    </source>
</evidence>
<dbReference type="AlphaFoldDB" id="A0A382J8B0"/>
<evidence type="ECO:0000313" key="1">
    <source>
        <dbReference type="EMBL" id="SVC08018.1"/>
    </source>
</evidence>
<reference evidence="1" key="1">
    <citation type="submission" date="2018-05" db="EMBL/GenBank/DDBJ databases">
        <authorList>
            <person name="Lanie J.A."/>
            <person name="Ng W.-L."/>
            <person name="Kazmierczak K.M."/>
            <person name="Andrzejewski T.M."/>
            <person name="Davidsen T.M."/>
            <person name="Wayne K.J."/>
            <person name="Tettelin H."/>
            <person name="Glass J.I."/>
            <person name="Rusch D."/>
            <person name="Podicherti R."/>
            <person name="Tsui H.-C.T."/>
            <person name="Winkler M.E."/>
        </authorList>
    </citation>
    <scope>NUCLEOTIDE SEQUENCE</scope>
</reference>
<dbReference type="EMBL" id="UINC01072404">
    <property type="protein sequence ID" value="SVC08018.1"/>
    <property type="molecule type" value="Genomic_DNA"/>
</dbReference>
<protein>
    <recommendedName>
        <fullName evidence="2">dUTPase-like domain-containing protein</fullName>
    </recommendedName>
</protein>
<dbReference type="Gene3D" id="2.70.40.10">
    <property type="match status" value="1"/>
</dbReference>
<organism evidence="1">
    <name type="scientific">marine metagenome</name>
    <dbReference type="NCBI Taxonomy" id="408172"/>
    <lineage>
        <taxon>unclassified sequences</taxon>
        <taxon>metagenomes</taxon>
        <taxon>ecological metagenomes</taxon>
    </lineage>
</organism>
<sequence length="147" mass="16534">TIVGAKTQNGLYTSIDYIEYETNVALAPENENQFYSLIYPRSSISKYNLVLANSVGIVDSGYRNSIKLRFKYISQPEDLELIVSKAQDDEDSIFSLAGIKINQEKIYKKGDQIGQVVFMGHNQPFIDFTHDLPPSDRALDGFGSTDR</sequence>
<name>A0A382J8B0_9ZZZZ</name>
<dbReference type="SUPFAM" id="SSF51283">
    <property type="entry name" value="dUTPase-like"/>
    <property type="match status" value="1"/>
</dbReference>
<proteinExistence type="predicted"/>
<accession>A0A382J8B0</accession>
<gene>
    <name evidence="1" type="ORF">METZ01_LOCUS260872</name>
</gene>
<feature type="non-terminal residue" evidence="1">
    <location>
        <position position="1"/>
    </location>
</feature>
<dbReference type="InterPro" id="IPR036157">
    <property type="entry name" value="dUTPase-like_sf"/>
</dbReference>